<gene>
    <name evidence="6" type="ORF">PML95_05940</name>
</gene>
<dbReference type="Gene3D" id="3.50.50.60">
    <property type="entry name" value="FAD/NAD(P)-binding domain"/>
    <property type="match status" value="1"/>
</dbReference>
<dbReference type="InterPro" id="IPR036188">
    <property type="entry name" value="FAD/NAD-bd_sf"/>
</dbReference>
<name>A0AAE9XMF1_9ENTE</name>
<dbReference type="SUPFAM" id="SSF54373">
    <property type="entry name" value="FAD-linked reductases, C-terminal domain"/>
    <property type="match status" value="1"/>
</dbReference>
<evidence type="ECO:0000256" key="4">
    <source>
        <dbReference type="ARBA" id="ARBA00023002"/>
    </source>
</evidence>
<evidence type="ECO:0000313" key="7">
    <source>
        <dbReference type="Proteomes" id="UP001179600"/>
    </source>
</evidence>
<accession>A0AAE9XMF1</accession>
<dbReference type="PROSITE" id="PS51257">
    <property type="entry name" value="PROKAR_LIPOPROTEIN"/>
    <property type="match status" value="1"/>
</dbReference>
<dbReference type="PANTHER" id="PTHR13847:SF286">
    <property type="entry name" value="D-AMINO ACID DEHYDROGENASE"/>
    <property type="match status" value="1"/>
</dbReference>
<protein>
    <submittedName>
        <fullName evidence="6">FAD-dependent oxidoreductase</fullName>
    </submittedName>
</protein>
<dbReference type="GO" id="GO:0016491">
    <property type="term" value="F:oxidoreductase activity"/>
    <property type="evidence" value="ECO:0007669"/>
    <property type="project" value="UniProtKB-KW"/>
</dbReference>
<evidence type="ECO:0000259" key="5">
    <source>
        <dbReference type="Pfam" id="PF01266"/>
    </source>
</evidence>
<evidence type="ECO:0000313" key="6">
    <source>
        <dbReference type="EMBL" id="WCG21944.1"/>
    </source>
</evidence>
<sequence length="376" mass="41667">MKQVAIIGGGIVGMSCAHFLQSLSPEPIEITIFDDGKGQATKASAGIISPWLSQRRNKDWYALAKEGARLYPEWLAEMNLSDDKTIYQQVGTLLFKKNEALLDKLYHLALERRKEAPEIGDIARLTPEEIKEKIPLIETSQSALFISGGARLDGQRLMTAIRRELTKQTVTFEDTAVLNLSYSDKKQWTVHLENRKETFEQVVLATGAWLPHLLTPLGYEVDVRPQKGQLLVLDTDFPSRDWPVIMPQGEGDIIPLRHGEILIGATHENEGGFDLTVDIETTQPLIDNLIRLVPQLKGTPIKTVRIGTRAYTSDFLPFFGCVPGQDNLFVASGLGSSGLTTGPVIGKTLAQMLLNIPTNIDPSHYSPVPYIKQEAD</sequence>
<keyword evidence="4" id="KW-0560">Oxidoreductase</keyword>
<comment type="similarity">
    <text evidence="2">Belongs to the DadA oxidoreductase family.</text>
</comment>
<evidence type="ECO:0000256" key="1">
    <source>
        <dbReference type="ARBA" id="ARBA00001974"/>
    </source>
</evidence>
<comment type="cofactor">
    <cofactor evidence="1">
        <name>FAD</name>
        <dbReference type="ChEBI" id="CHEBI:57692"/>
    </cofactor>
</comment>
<dbReference type="AlphaFoldDB" id="A0AAE9XMF1"/>
<dbReference type="RefSeq" id="WP_272163046.1">
    <property type="nucleotide sequence ID" value="NZ_CP116507.1"/>
</dbReference>
<dbReference type="InterPro" id="IPR006076">
    <property type="entry name" value="FAD-dep_OxRdtase"/>
</dbReference>
<dbReference type="PANTHER" id="PTHR13847">
    <property type="entry name" value="SARCOSINE DEHYDROGENASE-RELATED"/>
    <property type="match status" value="1"/>
</dbReference>
<evidence type="ECO:0000256" key="3">
    <source>
        <dbReference type="ARBA" id="ARBA00022630"/>
    </source>
</evidence>
<dbReference type="Proteomes" id="UP001179600">
    <property type="component" value="Chromosome"/>
</dbReference>
<organism evidence="6 7">
    <name type="scientific">Vagococcus lutrae</name>
    <dbReference type="NCBI Taxonomy" id="81947"/>
    <lineage>
        <taxon>Bacteria</taxon>
        <taxon>Bacillati</taxon>
        <taxon>Bacillota</taxon>
        <taxon>Bacilli</taxon>
        <taxon>Lactobacillales</taxon>
        <taxon>Enterococcaceae</taxon>
        <taxon>Vagococcus</taxon>
    </lineage>
</organism>
<dbReference type="GO" id="GO:0005737">
    <property type="term" value="C:cytoplasm"/>
    <property type="evidence" value="ECO:0007669"/>
    <property type="project" value="TreeGrafter"/>
</dbReference>
<keyword evidence="3" id="KW-0285">Flavoprotein</keyword>
<reference evidence="6" key="1">
    <citation type="submission" date="2023-01" db="EMBL/GenBank/DDBJ databases">
        <title>Oxazolidinone resistance genes in florfenicol resistant enterococci from beef cattle and veal calves at slaughter.</title>
        <authorList>
            <person name="Biggel M."/>
        </authorList>
    </citation>
    <scope>NUCLEOTIDE SEQUENCE</scope>
    <source>
        <strain evidence="6">K204-1</strain>
    </source>
</reference>
<dbReference type="EMBL" id="CP116507">
    <property type="protein sequence ID" value="WCG21944.1"/>
    <property type="molecule type" value="Genomic_DNA"/>
</dbReference>
<evidence type="ECO:0000256" key="2">
    <source>
        <dbReference type="ARBA" id="ARBA00009410"/>
    </source>
</evidence>
<proteinExistence type="inferred from homology"/>
<dbReference type="Gene3D" id="3.30.9.10">
    <property type="entry name" value="D-Amino Acid Oxidase, subunit A, domain 2"/>
    <property type="match status" value="1"/>
</dbReference>
<feature type="domain" description="FAD dependent oxidoreductase" evidence="5">
    <location>
        <begin position="4"/>
        <end position="352"/>
    </location>
</feature>
<dbReference type="SUPFAM" id="SSF51905">
    <property type="entry name" value="FAD/NAD(P)-binding domain"/>
    <property type="match status" value="1"/>
</dbReference>
<dbReference type="Pfam" id="PF01266">
    <property type="entry name" value="DAO"/>
    <property type="match status" value="1"/>
</dbReference>